<keyword evidence="4" id="KW-0804">Transcription</keyword>
<dbReference type="InterPro" id="IPR000847">
    <property type="entry name" value="LysR_HTH_N"/>
</dbReference>
<dbReference type="CDD" id="cd05466">
    <property type="entry name" value="PBP2_LTTR_substrate"/>
    <property type="match status" value="1"/>
</dbReference>
<dbReference type="InterPro" id="IPR036388">
    <property type="entry name" value="WH-like_DNA-bd_sf"/>
</dbReference>
<comment type="function">
    <text evidence="5">Transcriptional regulator of the ttuABCDE tartrate utilization operon.</text>
</comment>
<keyword evidence="2" id="KW-0805">Transcription regulation</keyword>
<dbReference type="Pfam" id="PF00126">
    <property type="entry name" value="HTH_1"/>
    <property type="match status" value="1"/>
</dbReference>
<comment type="similarity">
    <text evidence="1">Belongs to the LysR transcriptional regulatory family.</text>
</comment>
<dbReference type="PRINTS" id="PR00039">
    <property type="entry name" value="HTHLYSR"/>
</dbReference>
<evidence type="ECO:0000256" key="1">
    <source>
        <dbReference type="ARBA" id="ARBA00009437"/>
    </source>
</evidence>
<dbReference type="PROSITE" id="PS50931">
    <property type="entry name" value="HTH_LYSR"/>
    <property type="match status" value="1"/>
</dbReference>
<dbReference type="AlphaFoldDB" id="A0A6L9U8G5"/>
<feature type="domain" description="HTH lysR-type" evidence="8">
    <location>
        <begin position="1"/>
        <end position="60"/>
    </location>
</feature>
<organism evidence="9 10">
    <name type="scientific">Rhizobium lusitanum</name>
    <dbReference type="NCBI Taxonomy" id="293958"/>
    <lineage>
        <taxon>Bacteria</taxon>
        <taxon>Pseudomonadati</taxon>
        <taxon>Pseudomonadota</taxon>
        <taxon>Alphaproteobacteria</taxon>
        <taxon>Hyphomicrobiales</taxon>
        <taxon>Rhizobiaceae</taxon>
        <taxon>Rhizobium/Agrobacterium group</taxon>
        <taxon>Rhizobium</taxon>
    </lineage>
</organism>
<evidence type="ECO:0000313" key="10">
    <source>
        <dbReference type="Proteomes" id="UP000483035"/>
    </source>
</evidence>
<evidence type="ECO:0000256" key="2">
    <source>
        <dbReference type="ARBA" id="ARBA00023015"/>
    </source>
</evidence>
<dbReference type="Gene3D" id="3.40.190.290">
    <property type="match status" value="1"/>
</dbReference>
<dbReference type="GO" id="GO:0000976">
    <property type="term" value="F:transcription cis-regulatory region binding"/>
    <property type="evidence" value="ECO:0007669"/>
    <property type="project" value="TreeGrafter"/>
</dbReference>
<evidence type="ECO:0000256" key="6">
    <source>
        <dbReference type="ARBA" id="ARBA00067332"/>
    </source>
</evidence>
<evidence type="ECO:0000256" key="5">
    <source>
        <dbReference type="ARBA" id="ARBA00054626"/>
    </source>
</evidence>
<protein>
    <recommendedName>
        <fullName evidence="6">HTH-type transcriptional regulator TtuA</fullName>
    </recommendedName>
    <alternativeName>
        <fullName evidence="7">Tartrate utilization transcriptional regulator</fullName>
    </alternativeName>
</protein>
<dbReference type="Proteomes" id="UP000483035">
    <property type="component" value="Unassembled WGS sequence"/>
</dbReference>
<dbReference type="GO" id="GO:0003700">
    <property type="term" value="F:DNA-binding transcription factor activity"/>
    <property type="evidence" value="ECO:0007669"/>
    <property type="project" value="InterPro"/>
</dbReference>
<proteinExistence type="inferred from homology"/>
<evidence type="ECO:0000256" key="3">
    <source>
        <dbReference type="ARBA" id="ARBA00023125"/>
    </source>
</evidence>
<comment type="caution">
    <text evidence="9">The sequence shown here is derived from an EMBL/GenBank/DDBJ whole genome shotgun (WGS) entry which is preliminary data.</text>
</comment>
<dbReference type="PANTHER" id="PTHR30126:SF91">
    <property type="entry name" value="LYSR FAMILY TRANSCRIPTIONAL REGULATOR"/>
    <property type="match status" value="1"/>
</dbReference>
<evidence type="ECO:0000256" key="7">
    <source>
        <dbReference type="ARBA" id="ARBA00083243"/>
    </source>
</evidence>
<name>A0A6L9U8G5_9HYPH</name>
<evidence type="ECO:0000313" key="9">
    <source>
        <dbReference type="EMBL" id="NEI71691.1"/>
    </source>
</evidence>
<dbReference type="PANTHER" id="PTHR30126">
    <property type="entry name" value="HTH-TYPE TRANSCRIPTIONAL REGULATOR"/>
    <property type="match status" value="1"/>
</dbReference>
<evidence type="ECO:0000256" key="4">
    <source>
        <dbReference type="ARBA" id="ARBA00023163"/>
    </source>
</evidence>
<accession>A0A6L9U8G5</accession>
<keyword evidence="3" id="KW-0238">DNA-binding</keyword>
<dbReference type="EMBL" id="WUEY01000008">
    <property type="protein sequence ID" value="NEI71691.1"/>
    <property type="molecule type" value="Genomic_DNA"/>
</dbReference>
<evidence type="ECO:0000259" key="8">
    <source>
        <dbReference type="PROSITE" id="PS50931"/>
    </source>
</evidence>
<sequence>MTVSLEQLEAFTTAAEAGSFSAAARHLRKAQSAVSLLVSTLEDDLGVKLFSRATRNPILTDAGRRLLPEARLLLDRREHLIGVARSFEEHVETRLAVAIDELYPEPSTGALFAAFAERFPHVELELLFPPTRDVVGLVLGGKADLGVMWRQEDLPPTLGFHTIGWVPLILVCGRDHPLAQSPVTWEELKRHRQIMVTKRSDGMETHRLRVAAEVWWVESHWVILQILQQGIGWALIPAHILENSPLAPNLATPQLQFDEGAHPVALELVWHKQRPAGPAGKWLREQFAASGIDYRKPDEG</sequence>
<dbReference type="Pfam" id="PF03466">
    <property type="entry name" value="LysR_substrate"/>
    <property type="match status" value="1"/>
</dbReference>
<dbReference type="SUPFAM" id="SSF53850">
    <property type="entry name" value="Periplasmic binding protein-like II"/>
    <property type="match status" value="1"/>
</dbReference>
<dbReference type="InterPro" id="IPR005119">
    <property type="entry name" value="LysR_subst-bd"/>
</dbReference>
<dbReference type="RefSeq" id="WP_163988287.1">
    <property type="nucleotide sequence ID" value="NZ_WUEY01000008.1"/>
</dbReference>
<dbReference type="Gene3D" id="1.10.10.10">
    <property type="entry name" value="Winged helix-like DNA-binding domain superfamily/Winged helix DNA-binding domain"/>
    <property type="match status" value="1"/>
</dbReference>
<dbReference type="SUPFAM" id="SSF46785">
    <property type="entry name" value="Winged helix' DNA-binding domain"/>
    <property type="match status" value="1"/>
</dbReference>
<dbReference type="InterPro" id="IPR036390">
    <property type="entry name" value="WH_DNA-bd_sf"/>
</dbReference>
<reference evidence="9 10" key="1">
    <citation type="submission" date="2019-12" db="EMBL/GenBank/DDBJ databases">
        <title>Rhizobium genotypes associated with high levels of biological nitrogen fixation by grain legumes in a temperate-maritime cropping system.</title>
        <authorList>
            <person name="Maluk M."/>
            <person name="Francesc Ferrando Molina F."/>
            <person name="Lopez Del Egido L."/>
            <person name="Lafos M."/>
            <person name="Langarica-Fuentes A."/>
            <person name="Gebre Yohannes G."/>
            <person name="Young M.W."/>
            <person name="Martin P."/>
            <person name="Gantlett R."/>
            <person name="Kenicer G."/>
            <person name="Hawes C."/>
            <person name="Begg G.S."/>
            <person name="Quilliam R.S."/>
            <person name="Squire G.R."/>
            <person name="Poole P.S."/>
            <person name="Young P.W."/>
            <person name="Iannetta P.M."/>
            <person name="James E.K."/>
        </authorList>
    </citation>
    <scope>NUCLEOTIDE SEQUENCE [LARGE SCALE GENOMIC DNA]</scope>
    <source>
        <strain evidence="9 10">JHI1118</strain>
    </source>
</reference>
<gene>
    <name evidence="9" type="ORF">GR212_19080</name>
</gene>
<dbReference type="FunFam" id="1.10.10.10:FF:000001">
    <property type="entry name" value="LysR family transcriptional regulator"/>
    <property type="match status" value="1"/>
</dbReference>